<dbReference type="Gene3D" id="1.20.1250.20">
    <property type="entry name" value="MFS general substrate transporter like domains"/>
    <property type="match status" value="2"/>
</dbReference>
<proteinExistence type="predicted"/>
<evidence type="ECO:0000313" key="8">
    <source>
        <dbReference type="EMBL" id="KAJ4369832.1"/>
    </source>
</evidence>
<dbReference type="PANTHER" id="PTHR42718">
    <property type="entry name" value="MAJOR FACILITATOR SUPERFAMILY MULTIDRUG TRANSPORTER MFSC"/>
    <property type="match status" value="1"/>
</dbReference>
<sequence length="550" mass="59335">MASEPVVDAELGDTALSPPPITEKDDPNARPACFRSTLQECLFVISVTMAVAMTSFLTGAITVMSSFAGRDLNMSNAEITWMNAATSLTAGALLLFFGSIADLFGRKSMFLGSMFLFSVFCLAAGFSKSGMTLDILCGVLGIFSASAVPPAQGMLGTIYPKPSPRKNKCFGVFSAGNPLGFVFGTILSGLFTQVFSWRASFFLLAIVYFCISVIAVFTVPKDTTTKQSWNEETVKKLDLPGTALTILGIGMFCAALSLGGDAPNGWKTPYVLVLLILGVLLIAAFVVWEIKYPYAMIDMNIWKDRDFSLLLIIMTFGFLGFPVLAFWLALYFQTELGYSALMTGVHMLPMVVVGLLANLVAALIQHKVSNKLIMGIGAGAYFVSFTLAAVQRYGDSYWAFSFPALMLCVLGADFQFIVSNMYVLSSMPTNKQSIAGSLFQTLTRLCTAVGYGIATAIFDAVQNNPSSSGYYAYNRVEPFAAVFWFSVGSAFIGILFVPFLRIGTQGHHGDTGRVKRSGESGLDDGHGVSAANEKRGEVDVEEGREVPEKY</sequence>
<feature type="region of interest" description="Disordered" evidence="5">
    <location>
        <begin position="506"/>
        <end position="550"/>
    </location>
</feature>
<feature type="transmembrane region" description="Helical" evidence="6">
    <location>
        <begin position="170"/>
        <end position="191"/>
    </location>
</feature>
<evidence type="ECO:0000259" key="7">
    <source>
        <dbReference type="PROSITE" id="PS50850"/>
    </source>
</evidence>
<feature type="transmembrane region" description="Helical" evidence="6">
    <location>
        <begin position="338"/>
        <end position="360"/>
    </location>
</feature>
<evidence type="ECO:0000256" key="1">
    <source>
        <dbReference type="ARBA" id="ARBA00004141"/>
    </source>
</evidence>
<organism evidence="8 9">
    <name type="scientific">Neocucurbitaria cava</name>
    <dbReference type="NCBI Taxonomy" id="798079"/>
    <lineage>
        <taxon>Eukaryota</taxon>
        <taxon>Fungi</taxon>
        <taxon>Dikarya</taxon>
        <taxon>Ascomycota</taxon>
        <taxon>Pezizomycotina</taxon>
        <taxon>Dothideomycetes</taxon>
        <taxon>Pleosporomycetidae</taxon>
        <taxon>Pleosporales</taxon>
        <taxon>Pleosporineae</taxon>
        <taxon>Cucurbitariaceae</taxon>
        <taxon>Neocucurbitaria</taxon>
    </lineage>
</organism>
<evidence type="ECO:0000313" key="9">
    <source>
        <dbReference type="Proteomes" id="UP001140560"/>
    </source>
</evidence>
<dbReference type="AlphaFoldDB" id="A0A9W8Y7P0"/>
<feature type="domain" description="Major facilitator superfamily (MFS) profile" evidence="7">
    <location>
        <begin position="43"/>
        <end position="505"/>
    </location>
</feature>
<dbReference type="OrthoDB" id="2985014at2759"/>
<comment type="subcellular location">
    <subcellularLocation>
        <location evidence="1">Membrane</location>
        <topology evidence="1">Multi-pass membrane protein</topology>
    </subcellularLocation>
</comment>
<evidence type="ECO:0000256" key="6">
    <source>
        <dbReference type="SAM" id="Phobius"/>
    </source>
</evidence>
<feature type="transmembrane region" description="Helical" evidence="6">
    <location>
        <begin position="309"/>
        <end position="332"/>
    </location>
</feature>
<feature type="transmembrane region" description="Helical" evidence="6">
    <location>
        <begin position="397"/>
        <end position="418"/>
    </location>
</feature>
<dbReference type="GO" id="GO:0022857">
    <property type="term" value="F:transmembrane transporter activity"/>
    <property type="evidence" value="ECO:0007669"/>
    <property type="project" value="InterPro"/>
</dbReference>
<feature type="transmembrane region" description="Helical" evidence="6">
    <location>
        <begin position="197"/>
        <end position="219"/>
    </location>
</feature>
<feature type="transmembrane region" description="Helical" evidence="6">
    <location>
        <begin position="109"/>
        <end position="127"/>
    </location>
</feature>
<dbReference type="Pfam" id="PF07690">
    <property type="entry name" value="MFS_1"/>
    <property type="match status" value="1"/>
</dbReference>
<feature type="transmembrane region" description="Helical" evidence="6">
    <location>
        <begin position="133"/>
        <end position="158"/>
    </location>
</feature>
<feature type="transmembrane region" description="Helical" evidence="6">
    <location>
        <begin position="478"/>
        <end position="500"/>
    </location>
</feature>
<dbReference type="GO" id="GO:0016020">
    <property type="term" value="C:membrane"/>
    <property type="evidence" value="ECO:0007669"/>
    <property type="project" value="UniProtKB-SubCell"/>
</dbReference>
<accession>A0A9W8Y7P0</accession>
<dbReference type="InterPro" id="IPR011701">
    <property type="entry name" value="MFS"/>
</dbReference>
<keyword evidence="9" id="KW-1185">Reference proteome</keyword>
<feature type="transmembrane region" description="Helical" evidence="6">
    <location>
        <begin position="372"/>
        <end position="391"/>
    </location>
</feature>
<evidence type="ECO:0000256" key="4">
    <source>
        <dbReference type="ARBA" id="ARBA00023136"/>
    </source>
</evidence>
<name>A0A9W8Y7P0_9PLEO</name>
<keyword evidence="3 6" id="KW-1133">Transmembrane helix</keyword>
<dbReference type="SUPFAM" id="SSF103473">
    <property type="entry name" value="MFS general substrate transporter"/>
    <property type="match status" value="1"/>
</dbReference>
<feature type="transmembrane region" description="Helical" evidence="6">
    <location>
        <begin position="438"/>
        <end position="458"/>
    </location>
</feature>
<dbReference type="Proteomes" id="UP001140560">
    <property type="component" value="Unassembled WGS sequence"/>
</dbReference>
<evidence type="ECO:0000256" key="5">
    <source>
        <dbReference type="SAM" id="MobiDB-lite"/>
    </source>
</evidence>
<gene>
    <name evidence="8" type="ORF">N0V83_005596</name>
</gene>
<evidence type="ECO:0000256" key="3">
    <source>
        <dbReference type="ARBA" id="ARBA00022989"/>
    </source>
</evidence>
<keyword evidence="4 6" id="KW-0472">Membrane</keyword>
<dbReference type="PANTHER" id="PTHR42718:SF23">
    <property type="entry name" value="MAJOR FACILITATOR SUPERFAMILY (MFS) PROFILE DOMAIN-CONTAINING PROTEIN"/>
    <property type="match status" value="1"/>
</dbReference>
<keyword evidence="2 6" id="KW-0812">Transmembrane</keyword>
<dbReference type="EMBL" id="JAPEUY010000009">
    <property type="protein sequence ID" value="KAJ4369832.1"/>
    <property type="molecule type" value="Genomic_DNA"/>
</dbReference>
<feature type="region of interest" description="Disordered" evidence="5">
    <location>
        <begin position="1"/>
        <end position="28"/>
    </location>
</feature>
<dbReference type="PROSITE" id="PS50850">
    <property type="entry name" value="MFS"/>
    <property type="match status" value="1"/>
</dbReference>
<dbReference type="InterPro" id="IPR020846">
    <property type="entry name" value="MFS_dom"/>
</dbReference>
<evidence type="ECO:0000256" key="2">
    <source>
        <dbReference type="ARBA" id="ARBA00022692"/>
    </source>
</evidence>
<feature type="transmembrane region" description="Helical" evidence="6">
    <location>
        <begin position="239"/>
        <end position="258"/>
    </location>
</feature>
<feature type="compositionally biased region" description="Basic and acidic residues" evidence="5">
    <location>
        <begin position="507"/>
        <end position="550"/>
    </location>
</feature>
<reference evidence="8" key="1">
    <citation type="submission" date="2022-10" db="EMBL/GenBank/DDBJ databases">
        <title>Tapping the CABI collections for fungal endophytes: first genome assemblies for Collariella, Neodidymelliopsis, Ascochyta clinopodiicola, Didymella pomorum, Didymosphaeria variabile, Neocosmospora piperis and Neocucurbitaria cava.</title>
        <authorList>
            <person name="Hill R."/>
        </authorList>
    </citation>
    <scope>NUCLEOTIDE SEQUENCE</scope>
    <source>
        <strain evidence="8">IMI 356814</strain>
    </source>
</reference>
<protein>
    <recommendedName>
        <fullName evidence="7">Major facilitator superfamily (MFS) profile domain-containing protein</fullName>
    </recommendedName>
</protein>
<comment type="caution">
    <text evidence="8">The sequence shown here is derived from an EMBL/GenBank/DDBJ whole genome shotgun (WGS) entry which is preliminary data.</text>
</comment>
<feature type="transmembrane region" description="Helical" evidence="6">
    <location>
        <begin position="79"/>
        <end position="97"/>
    </location>
</feature>
<feature type="transmembrane region" description="Helical" evidence="6">
    <location>
        <begin position="41"/>
        <end position="67"/>
    </location>
</feature>
<feature type="transmembrane region" description="Helical" evidence="6">
    <location>
        <begin position="270"/>
        <end position="288"/>
    </location>
</feature>
<dbReference type="InterPro" id="IPR036259">
    <property type="entry name" value="MFS_trans_sf"/>
</dbReference>